<dbReference type="InterPro" id="IPR006553">
    <property type="entry name" value="Leu-rich_rpt_Cys-con_subtyp"/>
</dbReference>
<keyword evidence="5" id="KW-0406">Ion transport</keyword>
<evidence type="ECO:0000256" key="1">
    <source>
        <dbReference type="ARBA" id="ARBA00004141"/>
    </source>
</evidence>
<evidence type="ECO:0000259" key="11">
    <source>
        <dbReference type="PROSITE" id="PS50181"/>
    </source>
</evidence>
<dbReference type="CDD" id="cd00038">
    <property type="entry name" value="CAP_ED"/>
    <property type="match status" value="2"/>
</dbReference>
<dbReference type="PROSITE" id="PS50181">
    <property type="entry name" value="FBOX"/>
    <property type="match status" value="1"/>
</dbReference>
<comment type="subcellular location">
    <subcellularLocation>
        <location evidence="1">Membrane</location>
        <topology evidence="1">Multi-pass membrane protein</topology>
    </subcellularLocation>
</comment>
<feature type="compositionally biased region" description="Acidic residues" evidence="9">
    <location>
        <begin position="141"/>
        <end position="160"/>
    </location>
</feature>
<accession>A0A061AQD1</accession>
<name>A0A061AQD1_CYBFA</name>
<dbReference type="SUPFAM" id="SSF81383">
    <property type="entry name" value="F-box domain"/>
    <property type="match status" value="1"/>
</dbReference>
<evidence type="ECO:0000256" key="8">
    <source>
        <dbReference type="ARBA" id="ARBA00023303"/>
    </source>
</evidence>
<evidence type="ECO:0000313" key="12">
    <source>
        <dbReference type="EMBL" id="CDR37547.1"/>
    </source>
</evidence>
<dbReference type="OrthoDB" id="421226at2759"/>
<dbReference type="Pfam" id="PF12937">
    <property type="entry name" value="F-box-like"/>
    <property type="match status" value="1"/>
</dbReference>
<evidence type="ECO:0000259" key="10">
    <source>
        <dbReference type="PROSITE" id="PS50042"/>
    </source>
</evidence>
<dbReference type="AlphaFoldDB" id="A0A061AQD1"/>
<dbReference type="Pfam" id="PF25372">
    <property type="entry name" value="DUF7885"/>
    <property type="match status" value="1"/>
</dbReference>
<dbReference type="PANTHER" id="PTHR45638:SF24">
    <property type="entry name" value="CYCLIC NUCLEOTIDE-BINDING DOMAIN PROTEIN (AFU_ORTHOLOGUE AFUA_2G03170)"/>
    <property type="match status" value="1"/>
</dbReference>
<dbReference type="Pfam" id="PF00027">
    <property type="entry name" value="cNMP_binding"/>
    <property type="match status" value="2"/>
</dbReference>
<dbReference type="InterPro" id="IPR018488">
    <property type="entry name" value="cNMP-bd_CS"/>
</dbReference>
<dbReference type="Gene3D" id="3.80.10.10">
    <property type="entry name" value="Ribonuclease Inhibitor"/>
    <property type="match status" value="2"/>
</dbReference>
<feature type="compositionally biased region" description="Polar residues" evidence="9">
    <location>
        <begin position="606"/>
        <end position="622"/>
    </location>
</feature>
<sequence length="1123" mass="124266">MRSANRRPRPQRPSPLAAHASSPGGTRNAYGSALAHQSRESSPLASGATVRKISDAQTPAQQITEDTTSATHMSNDHDSDKPTTTITSTEQKDQPSLRQSSIKSGNGEYEHGLSTRRSSDQKQYEGLSISIEGENKKQEKEEDDGDEEEEEEEEEESEEGEYPKSYQMPPQLLEKLSRFPLFKNAPPSFHKAIASRLQLMTVHAQEYIVKFGEPAKAMYWILRGSVAVTSPDGEAVHAELVAGQFFGEIGILFNRPRTATVIARTKVLLGVLTADSFNAVLPDFPAVERMIRDEAQERLSMQDKRKRNGVTNILSNAANNTPTIMDKADLDMRASEVATAASNLPGPSVPPKVRSPSPALLPDVLGSFASGLHKDVQFTTRESLPQIHDNVDHSIPTRDFLRSMPMFTLLPSAIIHELVLGVEPRRFEPFEYIVKKGELGRDIFFVVNGEVEVLDPKRISLATSEGDKDKKVDRVLGRLGPGQYFGEMAFLESLSDGKEKIERSADIRSVSTVDVLIVTGDQLENLYSRYPRICDEMRETATKRINKNKDHAEAPDQHEHQETPFGKWKGFQTSVAQLNDPVFSPTATTNNASRNDISIRPPREGSPTSTISESTLMTGNGPSTFNSFSTVNSFHFDDQKHPQLKRRRSTVSANRSQLAPPDPLDTTQPPLTMHLPPMNPVVPSVSSFPSAQRQPPPFQYMPHAKRLRLASISGRRRSSVLSTGVLPDRILLRVFSFLSLPELMKLRIICRRWRQLLYVAPGFFEHLDLRPYNTSIDDKALIQITDFVGSRPKTINMSNCFHVTDVGFCYMVNEIGISGSITVIKMSSVWEVSAMAIMDLAVPSVGRFIEELDLSNCGKTRDDVIERIIGWKKRHNSGGSSMLNAANNGQAYLDSPVPGMEEFDGIVSNESAVGCPNLKRLNLGYCKHLTDRSMYHIALHANDRLESLDITRCTTITDAGFAYWAYQPFPNLKKLKMSDCTFLTDKSLIAIASSAQFLEDLDLSFCCALTDVSIEVICLGCPNLTHLDLSFCGSAISDSTLLAISIHLRNLKSLVVKGCVRVTRAGADALLSNSVSLRYLDISQCRNAHFYRDNSPAMAIAPTPNSRSAFVTTAHGNVVEIVI</sequence>
<dbReference type="SUPFAM" id="SSF51206">
    <property type="entry name" value="cAMP-binding domain-like"/>
    <property type="match status" value="2"/>
</dbReference>
<keyword evidence="7" id="KW-1071">Ligand-gated ion channel</keyword>
<dbReference type="FunFam" id="2.60.120.10:FF:000057">
    <property type="entry name" value="Cyclic nucleotide-binding domain protein"/>
    <property type="match status" value="1"/>
</dbReference>
<organism evidence="12">
    <name type="scientific">Cyberlindnera fabianii</name>
    <name type="common">Yeast</name>
    <name type="synonym">Hansenula fabianii</name>
    <dbReference type="NCBI Taxonomy" id="36022"/>
    <lineage>
        <taxon>Eukaryota</taxon>
        <taxon>Fungi</taxon>
        <taxon>Dikarya</taxon>
        <taxon>Ascomycota</taxon>
        <taxon>Saccharomycotina</taxon>
        <taxon>Saccharomycetes</taxon>
        <taxon>Phaffomycetales</taxon>
        <taxon>Phaffomycetaceae</taxon>
        <taxon>Cyberlindnera</taxon>
    </lineage>
</organism>
<dbReference type="SMART" id="SM00367">
    <property type="entry name" value="LRR_CC"/>
    <property type="match status" value="7"/>
</dbReference>
<protein>
    <submittedName>
        <fullName evidence="12">CYFA0S01e11892g1_1</fullName>
    </submittedName>
</protein>
<dbReference type="SUPFAM" id="SSF52047">
    <property type="entry name" value="RNI-like"/>
    <property type="match status" value="1"/>
</dbReference>
<dbReference type="InterPro" id="IPR000595">
    <property type="entry name" value="cNMP-bd_dom"/>
</dbReference>
<dbReference type="Gene3D" id="2.60.120.10">
    <property type="entry name" value="Jelly Rolls"/>
    <property type="match status" value="2"/>
</dbReference>
<evidence type="ECO:0000256" key="2">
    <source>
        <dbReference type="ARBA" id="ARBA00022448"/>
    </source>
</evidence>
<evidence type="ECO:0000256" key="5">
    <source>
        <dbReference type="ARBA" id="ARBA00023065"/>
    </source>
</evidence>
<feature type="region of interest" description="Disordered" evidence="9">
    <location>
        <begin position="636"/>
        <end position="668"/>
    </location>
</feature>
<dbReference type="PROSITE" id="PS50042">
    <property type="entry name" value="CNMP_BINDING_3"/>
    <property type="match status" value="2"/>
</dbReference>
<dbReference type="PROSITE" id="PS00889">
    <property type="entry name" value="CNMP_BINDING_2"/>
    <property type="match status" value="1"/>
</dbReference>
<dbReference type="InterPro" id="IPR050866">
    <property type="entry name" value="CNG_cation_channel"/>
</dbReference>
<reference evidence="12" key="1">
    <citation type="journal article" date="2014" name="Genome Announc.">
        <title>Genome sequence of the yeast Cyberlindnera fabianii (Hansenula fabianii).</title>
        <authorList>
            <person name="Freel K.C."/>
            <person name="Sarilar V."/>
            <person name="Neuveglise C."/>
            <person name="Devillers H."/>
            <person name="Friedrich A."/>
            <person name="Schacherer J."/>
        </authorList>
    </citation>
    <scope>NUCLEOTIDE SEQUENCE</scope>
    <source>
        <strain evidence="12">YJS4271</strain>
    </source>
</reference>
<dbReference type="InterPro" id="IPR014710">
    <property type="entry name" value="RmlC-like_jellyroll"/>
</dbReference>
<dbReference type="InterPro" id="IPR018490">
    <property type="entry name" value="cNMP-bd_dom_sf"/>
</dbReference>
<evidence type="ECO:0000256" key="6">
    <source>
        <dbReference type="ARBA" id="ARBA00023136"/>
    </source>
</evidence>
<keyword evidence="4" id="KW-1133">Transmembrane helix</keyword>
<dbReference type="SMART" id="SM00256">
    <property type="entry name" value="FBOX"/>
    <property type="match status" value="1"/>
</dbReference>
<dbReference type="PhylomeDB" id="A0A061AQD1"/>
<feature type="compositionally biased region" description="Basic and acidic residues" evidence="9">
    <location>
        <begin position="108"/>
        <end position="123"/>
    </location>
</feature>
<dbReference type="GO" id="GO:0005221">
    <property type="term" value="F:intracellularly cyclic nucleotide-activated monoatomic cation channel activity"/>
    <property type="evidence" value="ECO:0007669"/>
    <property type="project" value="InterPro"/>
</dbReference>
<dbReference type="VEuPathDB" id="FungiDB:BON22_0320"/>
<feature type="compositionally biased region" description="Polar residues" evidence="9">
    <location>
        <begin position="55"/>
        <end position="73"/>
    </location>
</feature>
<dbReference type="GO" id="GO:0044877">
    <property type="term" value="F:protein-containing complex binding"/>
    <property type="evidence" value="ECO:0007669"/>
    <property type="project" value="TreeGrafter"/>
</dbReference>
<dbReference type="EMBL" id="LK052886">
    <property type="protein sequence ID" value="CDR37547.1"/>
    <property type="molecule type" value="Genomic_DNA"/>
</dbReference>
<keyword evidence="3" id="KW-0812">Transmembrane</keyword>
<feature type="domain" description="Cyclic nucleotide-binding" evidence="10">
    <location>
        <begin position="406"/>
        <end position="544"/>
    </location>
</feature>
<feature type="region of interest" description="Disordered" evidence="9">
    <location>
        <begin position="581"/>
        <end position="624"/>
    </location>
</feature>
<feature type="region of interest" description="Disordered" evidence="9">
    <location>
        <begin position="1"/>
        <end position="166"/>
    </location>
</feature>
<feature type="domain" description="Cyclic nucleotide-binding" evidence="10">
    <location>
        <begin position="181"/>
        <end position="298"/>
    </location>
</feature>
<feature type="compositionally biased region" description="Basic residues" evidence="9">
    <location>
        <begin position="1"/>
        <end position="10"/>
    </location>
</feature>
<evidence type="ECO:0000256" key="4">
    <source>
        <dbReference type="ARBA" id="ARBA00022989"/>
    </source>
</evidence>
<feature type="compositionally biased region" description="Polar residues" evidence="9">
    <location>
        <begin position="585"/>
        <end position="596"/>
    </location>
</feature>
<keyword evidence="8" id="KW-0407">Ion channel</keyword>
<proteinExistence type="predicted"/>
<dbReference type="PROSITE" id="PS00888">
    <property type="entry name" value="CNMP_BINDING_1"/>
    <property type="match status" value="1"/>
</dbReference>
<keyword evidence="6" id="KW-0472">Membrane</keyword>
<gene>
    <name evidence="12" type="ORF">CYFA0S_01e11892g</name>
</gene>
<evidence type="ECO:0000256" key="9">
    <source>
        <dbReference type="SAM" id="MobiDB-lite"/>
    </source>
</evidence>
<dbReference type="InterPro" id="IPR001810">
    <property type="entry name" value="F-box_dom"/>
</dbReference>
<feature type="domain" description="F-box" evidence="11">
    <location>
        <begin position="720"/>
        <end position="767"/>
    </location>
</feature>
<dbReference type="GO" id="GO:0016020">
    <property type="term" value="C:membrane"/>
    <property type="evidence" value="ECO:0007669"/>
    <property type="project" value="UniProtKB-SubCell"/>
</dbReference>
<keyword evidence="2" id="KW-0813">Transport</keyword>
<dbReference type="PANTHER" id="PTHR45638">
    <property type="entry name" value="CYCLIC NUCLEOTIDE-GATED CATION CHANNEL SUBUNIT A"/>
    <property type="match status" value="1"/>
</dbReference>
<evidence type="ECO:0000256" key="7">
    <source>
        <dbReference type="ARBA" id="ARBA00023286"/>
    </source>
</evidence>
<dbReference type="InterPro" id="IPR032675">
    <property type="entry name" value="LRR_dom_sf"/>
</dbReference>
<evidence type="ECO:0000256" key="3">
    <source>
        <dbReference type="ARBA" id="ARBA00022692"/>
    </source>
</evidence>
<dbReference type="InterPro" id="IPR036047">
    <property type="entry name" value="F-box-like_dom_sf"/>
</dbReference>
<dbReference type="InterPro" id="IPR057207">
    <property type="entry name" value="FBXL15_LRR"/>
</dbReference>
<dbReference type="SMART" id="SM00100">
    <property type="entry name" value="cNMP"/>
    <property type="match status" value="2"/>
</dbReference>